<keyword evidence="4" id="KW-1185">Reference proteome</keyword>
<dbReference type="STRING" id="13706.A0A1X2HA30"/>
<comment type="caution">
    <text evidence="3">The sequence shown here is derived from an EMBL/GenBank/DDBJ whole genome shotgun (WGS) entry which is preliminary data.</text>
</comment>
<dbReference type="Proteomes" id="UP000242180">
    <property type="component" value="Unassembled WGS sequence"/>
</dbReference>
<dbReference type="GO" id="GO:0016020">
    <property type="term" value="C:membrane"/>
    <property type="evidence" value="ECO:0007669"/>
    <property type="project" value="TreeGrafter"/>
</dbReference>
<dbReference type="Pfam" id="PF01237">
    <property type="entry name" value="Oxysterol_BP"/>
    <property type="match status" value="2"/>
</dbReference>
<dbReference type="EMBL" id="MCGN01000006">
    <property type="protein sequence ID" value="ORY95536.1"/>
    <property type="molecule type" value="Genomic_DNA"/>
</dbReference>
<organism evidence="3 4">
    <name type="scientific">Syncephalastrum racemosum</name>
    <name type="common">Filamentous fungus</name>
    <dbReference type="NCBI Taxonomy" id="13706"/>
    <lineage>
        <taxon>Eukaryota</taxon>
        <taxon>Fungi</taxon>
        <taxon>Fungi incertae sedis</taxon>
        <taxon>Mucoromycota</taxon>
        <taxon>Mucoromycotina</taxon>
        <taxon>Mucoromycetes</taxon>
        <taxon>Mucorales</taxon>
        <taxon>Syncephalastraceae</taxon>
        <taxon>Syncephalastrum</taxon>
    </lineage>
</organism>
<protein>
    <recommendedName>
        <fullName evidence="5">Oxysterol-binding protein</fullName>
    </recommendedName>
</protein>
<dbReference type="Gene3D" id="2.40.160.120">
    <property type="match status" value="1"/>
</dbReference>
<dbReference type="PANTHER" id="PTHR10972:SF184">
    <property type="entry name" value="OXYSTEROL-BINDING PROTEIN HOMOLOG 4-RELATED"/>
    <property type="match status" value="1"/>
</dbReference>
<dbReference type="AlphaFoldDB" id="A0A1X2HA30"/>
<dbReference type="GO" id="GO:0005829">
    <property type="term" value="C:cytosol"/>
    <property type="evidence" value="ECO:0007669"/>
    <property type="project" value="TreeGrafter"/>
</dbReference>
<dbReference type="OrthoDB" id="14833at2759"/>
<evidence type="ECO:0000256" key="2">
    <source>
        <dbReference type="SAM" id="MobiDB-lite"/>
    </source>
</evidence>
<accession>A0A1X2HA30</accession>
<evidence type="ECO:0000313" key="4">
    <source>
        <dbReference type="Proteomes" id="UP000242180"/>
    </source>
</evidence>
<dbReference type="InterPro" id="IPR037239">
    <property type="entry name" value="OSBP_sf"/>
</dbReference>
<dbReference type="PANTHER" id="PTHR10972">
    <property type="entry name" value="OXYSTEROL-BINDING PROTEIN-RELATED"/>
    <property type="match status" value="1"/>
</dbReference>
<gene>
    <name evidence="3" type="ORF">BCR43DRAFT_493137</name>
</gene>
<dbReference type="GO" id="GO:0008142">
    <property type="term" value="F:oxysterol binding"/>
    <property type="evidence" value="ECO:0007669"/>
    <property type="project" value="TreeGrafter"/>
</dbReference>
<name>A0A1X2HA30_SYNRA</name>
<evidence type="ECO:0008006" key="5">
    <source>
        <dbReference type="Google" id="ProtNLM"/>
    </source>
</evidence>
<dbReference type="InParanoid" id="A0A1X2HA30"/>
<dbReference type="InterPro" id="IPR000648">
    <property type="entry name" value="Oxysterol-bd"/>
</dbReference>
<dbReference type="SUPFAM" id="SSF144000">
    <property type="entry name" value="Oxysterol-binding protein-like"/>
    <property type="match status" value="1"/>
</dbReference>
<reference evidence="3 4" key="1">
    <citation type="submission" date="2016-07" db="EMBL/GenBank/DDBJ databases">
        <title>Pervasive Adenine N6-methylation of Active Genes in Fungi.</title>
        <authorList>
            <consortium name="DOE Joint Genome Institute"/>
            <person name="Mondo S.J."/>
            <person name="Dannebaum R.O."/>
            <person name="Kuo R.C."/>
            <person name="Labutti K."/>
            <person name="Haridas S."/>
            <person name="Kuo A."/>
            <person name="Salamov A."/>
            <person name="Ahrendt S.R."/>
            <person name="Lipzen A."/>
            <person name="Sullivan W."/>
            <person name="Andreopoulos W.B."/>
            <person name="Clum A."/>
            <person name="Lindquist E."/>
            <person name="Daum C."/>
            <person name="Ramamoorthy G.K."/>
            <person name="Gryganskyi A."/>
            <person name="Culley D."/>
            <person name="Magnuson J.K."/>
            <person name="James T.Y."/>
            <person name="O'Malley M.A."/>
            <person name="Stajich J.E."/>
            <person name="Spatafora J.W."/>
            <person name="Visel A."/>
            <person name="Grigoriev I.V."/>
        </authorList>
    </citation>
    <scope>NUCLEOTIDE SEQUENCE [LARGE SCALE GENOMIC DNA]</scope>
    <source>
        <strain evidence="3 4">NRRL 2496</strain>
    </source>
</reference>
<proteinExistence type="inferred from homology"/>
<evidence type="ECO:0000256" key="1">
    <source>
        <dbReference type="ARBA" id="ARBA00008842"/>
    </source>
</evidence>
<comment type="similarity">
    <text evidence="1">Belongs to the OSBP family.</text>
</comment>
<feature type="compositionally biased region" description="Basic and acidic residues" evidence="2">
    <location>
        <begin position="172"/>
        <end position="190"/>
    </location>
</feature>
<dbReference type="OMA" id="KATMSHA"/>
<sequence>MNGHTGQKTRFSGTSLICDQVGQSLITLKNRNNESYMFTSPSLTVNGIWYAAPYIELTGNSYIQSTTGYYATIEYSSRGWISGEKNHFKCYIRRNASSSSKEYLYKIEGQWSAKSTITSYGSKQASPFLDVTECTPAPLEVEDRGAEMETRRIWQKVSEAIRAGDTTTAGAEKSKIENKQRAERKERDEQGSDWTPQYFNWKDNEPTIFSLQRMLVATLKNKYDPPNAGNWVYHEA</sequence>
<evidence type="ECO:0000313" key="3">
    <source>
        <dbReference type="EMBL" id="ORY95536.1"/>
    </source>
</evidence>
<feature type="region of interest" description="Disordered" evidence="2">
    <location>
        <begin position="164"/>
        <end position="198"/>
    </location>
</feature>
<dbReference type="Gene3D" id="3.30.70.3490">
    <property type="match status" value="1"/>
</dbReference>